<organism evidence="2 3">
    <name type="scientific">Lophiotrema nucula</name>
    <dbReference type="NCBI Taxonomy" id="690887"/>
    <lineage>
        <taxon>Eukaryota</taxon>
        <taxon>Fungi</taxon>
        <taxon>Dikarya</taxon>
        <taxon>Ascomycota</taxon>
        <taxon>Pezizomycotina</taxon>
        <taxon>Dothideomycetes</taxon>
        <taxon>Pleosporomycetidae</taxon>
        <taxon>Pleosporales</taxon>
        <taxon>Lophiotremataceae</taxon>
        <taxon>Lophiotrema</taxon>
    </lineage>
</organism>
<feature type="compositionally biased region" description="Polar residues" evidence="1">
    <location>
        <begin position="640"/>
        <end position="653"/>
    </location>
</feature>
<proteinExistence type="predicted"/>
<dbReference type="SUPFAM" id="SSF51556">
    <property type="entry name" value="Metallo-dependent hydrolases"/>
    <property type="match status" value="1"/>
</dbReference>
<protein>
    <recommendedName>
        <fullName evidence="4">Amidohydrolase-related domain-containing protein</fullName>
    </recommendedName>
</protein>
<dbReference type="Proteomes" id="UP000799770">
    <property type="component" value="Unassembled WGS sequence"/>
</dbReference>
<dbReference type="PANTHER" id="PTHR32027:SF0">
    <property type="entry name" value="CYTOSINE DEAMINASE"/>
    <property type="match status" value="1"/>
</dbReference>
<evidence type="ECO:0000256" key="1">
    <source>
        <dbReference type="SAM" id="MobiDB-lite"/>
    </source>
</evidence>
<feature type="region of interest" description="Disordered" evidence="1">
    <location>
        <begin position="788"/>
        <end position="816"/>
    </location>
</feature>
<dbReference type="OrthoDB" id="10266980at2759"/>
<evidence type="ECO:0008006" key="4">
    <source>
        <dbReference type="Google" id="ProtNLM"/>
    </source>
</evidence>
<dbReference type="GO" id="GO:0016814">
    <property type="term" value="F:hydrolase activity, acting on carbon-nitrogen (but not peptide) bonds, in cyclic amidines"/>
    <property type="evidence" value="ECO:0007669"/>
    <property type="project" value="TreeGrafter"/>
</dbReference>
<dbReference type="Gene3D" id="3.20.20.140">
    <property type="entry name" value="Metal-dependent hydrolases"/>
    <property type="match status" value="1"/>
</dbReference>
<accession>A0A6A5ZAI8</accession>
<dbReference type="PANTHER" id="PTHR32027">
    <property type="entry name" value="CYTOSINE DEAMINASE"/>
    <property type="match status" value="1"/>
</dbReference>
<dbReference type="AlphaFoldDB" id="A0A6A5ZAI8"/>
<evidence type="ECO:0000313" key="3">
    <source>
        <dbReference type="Proteomes" id="UP000799770"/>
    </source>
</evidence>
<feature type="compositionally biased region" description="Basic and acidic residues" evidence="1">
    <location>
        <begin position="788"/>
        <end position="798"/>
    </location>
</feature>
<keyword evidence="3" id="KW-1185">Reference proteome</keyword>
<gene>
    <name evidence="2" type="ORF">BDV96DRAFT_491528</name>
</gene>
<name>A0A6A5ZAI8_9PLEO</name>
<sequence length="1035" mass="113765">MAKIQLAHTLAGKLRQTKHRAPPPRYSDVYPSGQLNTIAGVRLPNKPTSTLWDVSIEDGKIASIDAHDPSSREGASPGMLEGANRLLAPSLCHAHIHLDKCFLLQDPKFSDLQIEKGDFQEAMELTGSAKSRFEEDDLLRRGRQLIQESIHFGVTAMRAFVEVDSGVGNKCLEAGLRLKEEFEARCDVQICAFAQLPLFSGLDGGEEIRKLMTEASLRPEVEVVGSTPYVEQDENKMRMNIRWMSMLALSSGKHLDLHLDYFLDEDKQPLVWTVMDVLKERNWTERSKKQITLGHCTRLTRFKHADWQRLRHHSEALPISFVGLPTSDLFMMRTEENVRGTLPVVEMIEQHGFNAAIAVNNVGNAFTPYGTCDPLSIATLGVGLYQAGTPAAAAVGQSAAEPAISAALWDRHESTQQYSAVYDLSVKFLENVQHRFGEHSQQAGISLDTLGEFKAGKIPKNQAYATIVNQLGDDDDLKQQLHAVLQHEDARWHPDDFHGQVPSAPEPAVFPGFMQPEHHPQLRMPSVSSLWGPDFPEDTTQGNRSGGQGHVPYGFGSMRSARFNPMPSSPAPSMPNPFSGYDQYPTQSAMQTPTFSSYDRFVHGLSPTHGMGGFQARRSFSETENWNGNDLAYEHPLAADNSQAERSQHQYSSPGLIYREPPLRSVSPRHNFASQTPSVLGDPIAMPLGQPSLDMPPPTKQSFRKKAKTQGKANKTELGRGSPSDDSPAVLAGQRVPSGEKPFIHSICKKGFTTRNGVKKHHWGSKYEDPSTTTGCWYKSGKPDIAWDDHPSCKEPATKHRAPKPAKPQQNTLPGFPTLEDLPFKVAESLQATPPPMTPSSTAVPPLYYSPQLASPVARGNLDTLLTAVNVASKIEAPTPQFQGRNDSVISHLDAQVTAAESKQYSKATWPEFSHEHEHVLSSHAIHQPIVHIPYPSVGLGIASINDDNPAPKNLGSLQQQLNAATRPRTSMSAAVPMIATPSEVVQGEEGNVINPAASVGTGKRGRRTRSIISKRELQMLMDSSPGPDKKRLKV</sequence>
<evidence type="ECO:0000313" key="2">
    <source>
        <dbReference type="EMBL" id="KAF2116226.1"/>
    </source>
</evidence>
<dbReference type="InterPro" id="IPR032466">
    <property type="entry name" value="Metal_Hydrolase"/>
</dbReference>
<dbReference type="EMBL" id="ML977321">
    <property type="protein sequence ID" value="KAF2116226.1"/>
    <property type="molecule type" value="Genomic_DNA"/>
</dbReference>
<dbReference type="InterPro" id="IPR052349">
    <property type="entry name" value="Metallo-hydrolase_Enzymes"/>
</dbReference>
<reference evidence="2" key="1">
    <citation type="journal article" date="2020" name="Stud. Mycol.">
        <title>101 Dothideomycetes genomes: a test case for predicting lifestyles and emergence of pathogens.</title>
        <authorList>
            <person name="Haridas S."/>
            <person name="Albert R."/>
            <person name="Binder M."/>
            <person name="Bloem J."/>
            <person name="Labutti K."/>
            <person name="Salamov A."/>
            <person name="Andreopoulos B."/>
            <person name="Baker S."/>
            <person name="Barry K."/>
            <person name="Bills G."/>
            <person name="Bluhm B."/>
            <person name="Cannon C."/>
            <person name="Castanera R."/>
            <person name="Culley D."/>
            <person name="Daum C."/>
            <person name="Ezra D."/>
            <person name="Gonzalez J."/>
            <person name="Henrissat B."/>
            <person name="Kuo A."/>
            <person name="Liang C."/>
            <person name="Lipzen A."/>
            <person name="Lutzoni F."/>
            <person name="Magnuson J."/>
            <person name="Mondo S."/>
            <person name="Nolan M."/>
            <person name="Ohm R."/>
            <person name="Pangilinan J."/>
            <person name="Park H.-J."/>
            <person name="Ramirez L."/>
            <person name="Alfaro M."/>
            <person name="Sun H."/>
            <person name="Tritt A."/>
            <person name="Yoshinaga Y."/>
            <person name="Zwiers L.-H."/>
            <person name="Turgeon B."/>
            <person name="Goodwin S."/>
            <person name="Spatafora J."/>
            <person name="Crous P."/>
            <person name="Grigoriev I."/>
        </authorList>
    </citation>
    <scope>NUCLEOTIDE SEQUENCE</scope>
    <source>
        <strain evidence="2">CBS 627.86</strain>
    </source>
</reference>
<feature type="region of interest" description="Disordered" evidence="1">
    <location>
        <begin position="640"/>
        <end position="735"/>
    </location>
</feature>